<comment type="caution">
    <text evidence="1">The sequence shown here is derived from an EMBL/GenBank/DDBJ whole genome shotgun (WGS) entry which is preliminary data.</text>
</comment>
<dbReference type="RefSeq" id="WP_111394989.1">
    <property type="nucleotide sequence ID" value="NZ_QKTX01000024.1"/>
</dbReference>
<proteinExistence type="predicted"/>
<dbReference type="AlphaFoldDB" id="A0A326RJQ1"/>
<reference evidence="1 2" key="1">
    <citation type="submission" date="2018-06" db="EMBL/GenBank/DDBJ databases">
        <title>Genomic Encyclopedia of Archaeal and Bacterial Type Strains, Phase II (KMG-II): from individual species to whole genera.</title>
        <authorList>
            <person name="Goeker M."/>
        </authorList>
    </citation>
    <scope>NUCLEOTIDE SEQUENCE [LARGE SCALE GENOMIC DNA]</scope>
    <source>
        <strain evidence="1 2">T4</strain>
    </source>
</reference>
<protein>
    <submittedName>
        <fullName evidence="1">Methyltransferase family protein</fullName>
    </submittedName>
</protein>
<dbReference type="EMBL" id="QKTX01000024">
    <property type="protein sequence ID" value="PZV76704.1"/>
    <property type="molecule type" value="Genomic_DNA"/>
</dbReference>
<keyword evidence="1" id="KW-0489">Methyltransferase</keyword>
<accession>A0A326RJQ1</accession>
<evidence type="ECO:0000313" key="2">
    <source>
        <dbReference type="Proteomes" id="UP000248917"/>
    </source>
</evidence>
<keyword evidence="1" id="KW-0808">Transferase</keyword>
<dbReference type="GO" id="GO:0008168">
    <property type="term" value="F:methyltransferase activity"/>
    <property type="evidence" value="ECO:0007669"/>
    <property type="project" value="UniProtKB-KW"/>
</dbReference>
<name>A0A326RJQ1_9BACT</name>
<dbReference type="OrthoDB" id="9805171at2"/>
<dbReference type="Proteomes" id="UP000248917">
    <property type="component" value="Unassembled WGS sequence"/>
</dbReference>
<dbReference type="SUPFAM" id="SSF53335">
    <property type="entry name" value="S-adenosyl-L-methionine-dependent methyltransferases"/>
    <property type="match status" value="1"/>
</dbReference>
<keyword evidence="2" id="KW-1185">Reference proteome</keyword>
<sequence>MLRKILKKNRKLVSLYQRLFLPPKPAEAHEQWVRVVMDRETKILVGELYLENMKALEVSGNKWSGYGFKNYQSVHFPDFDICSTTIDGKFDIIIAEQVFEHLSYPFKAGKNVFRLLNDGGVFLITTPFLLKNHPDPIDCTRWTAQGLKYFLHECGFDLDKIQVHSWGNRACLIANLDNWIKYDPKKHSLQNEEDFPLVVWALAKK</sequence>
<dbReference type="Gene3D" id="3.40.50.150">
    <property type="entry name" value="Vaccinia Virus protein VP39"/>
    <property type="match status" value="1"/>
</dbReference>
<organism evidence="1 2">
    <name type="scientific">Algoriphagus aquaeductus</name>
    <dbReference type="NCBI Taxonomy" id="475299"/>
    <lineage>
        <taxon>Bacteria</taxon>
        <taxon>Pseudomonadati</taxon>
        <taxon>Bacteroidota</taxon>
        <taxon>Cytophagia</taxon>
        <taxon>Cytophagales</taxon>
        <taxon>Cyclobacteriaceae</taxon>
        <taxon>Algoriphagus</taxon>
    </lineage>
</organism>
<gene>
    <name evidence="1" type="ORF">CLV31_12429</name>
</gene>
<dbReference type="Pfam" id="PF13489">
    <property type="entry name" value="Methyltransf_23"/>
    <property type="match status" value="1"/>
</dbReference>
<evidence type="ECO:0000313" key="1">
    <source>
        <dbReference type="EMBL" id="PZV76704.1"/>
    </source>
</evidence>
<dbReference type="GO" id="GO:0032259">
    <property type="term" value="P:methylation"/>
    <property type="evidence" value="ECO:0007669"/>
    <property type="project" value="UniProtKB-KW"/>
</dbReference>
<dbReference type="InterPro" id="IPR029063">
    <property type="entry name" value="SAM-dependent_MTases_sf"/>
</dbReference>